<dbReference type="InterPro" id="IPR011646">
    <property type="entry name" value="KAP_P-loop"/>
</dbReference>
<reference evidence="2 3" key="1">
    <citation type="journal article" date="2016" name="Sci. Rep.">
        <title>A novel ammonia-oxidizing archaeon from wastewater treatment plant: Its enrichment, physiological and genomic characteristics.</title>
        <authorList>
            <person name="Li Y."/>
            <person name="Ding K."/>
            <person name="Wen X."/>
            <person name="Zhang B."/>
            <person name="Shen B."/>
            <person name="Yang Y."/>
        </authorList>
    </citation>
    <scope>NUCLEOTIDE SEQUENCE [LARGE SCALE GENOMIC DNA]</scope>
    <source>
        <strain evidence="2 3">SAT1</strain>
    </source>
</reference>
<organism evidence="2 3">
    <name type="scientific">Candidatus Nitrosotenuis cloacae</name>
    <dbReference type="NCBI Taxonomy" id="1603555"/>
    <lineage>
        <taxon>Archaea</taxon>
        <taxon>Nitrososphaerota</taxon>
        <taxon>Candidatus Nitrosotenuis</taxon>
    </lineage>
</organism>
<keyword evidence="3" id="KW-1185">Reference proteome</keyword>
<dbReference type="Pfam" id="PF07693">
    <property type="entry name" value="KAP_NTPase"/>
    <property type="match status" value="1"/>
</dbReference>
<dbReference type="STRING" id="1603555.SU86_003270"/>
<dbReference type="RefSeq" id="WP_048188303.1">
    <property type="nucleotide sequence ID" value="NZ_CP011097.1"/>
</dbReference>
<dbReference type="KEGG" id="tah:SU86_003270"/>
<dbReference type="EMBL" id="CP011097">
    <property type="protein sequence ID" value="AJZ75555.1"/>
    <property type="molecule type" value="Genomic_DNA"/>
</dbReference>
<dbReference type="Proteomes" id="UP000266745">
    <property type="component" value="Chromosome"/>
</dbReference>
<dbReference type="Gene3D" id="3.40.50.300">
    <property type="entry name" value="P-loop containing nucleotide triphosphate hydrolases"/>
    <property type="match status" value="1"/>
</dbReference>
<evidence type="ECO:0000313" key="2">
    <source>
        <dbReference type="EMBL" id="AJZ75555.1"/>
    </source>
</evidence>
<dbReference type="InterPro" id="IPR052754">
    <property type="entry name" value="NTPase_KAP_P-loop"/>
</dbReference>
<dbReference type="PANTHER" id="PTHR22674:SF6">
    <property type="entry name" value="NTPASE KAP FAMILY P-LOOP DOMAIN-CONTAINING PROTEIN 1"/>
    <property type="match status" value="1"/>
</dbReference>
<protein>
    <recommendedName>
        <fullName evidence="1">KAP NTPase domain-containing protein</fullName>
    </recommendedName>
</protein>
<evidence type="ECO:0000313" key="3">
    <source>
        <dbReference type="Proteomes" id="UP000266745"/>
    </source>
</evidence>
<dbReference type="OrthoDB" id="146963at2157"/>
<dbReference type="InterPro" id="IPR027417">
    <property type="entry name" value="P-loop_NTPase"/>
</dbReference>
<sequence>MKGIKVLIDLPESSPSKDFELLAETISTLIQNSEPHFVTGIYGEWGTGKTTLMKQIQKNISDYDDDHNTLTIWFNAWKYEREEQFATVALLKNIAYAMTNNLKFEPIRETIFNALKIFGKESGKQLLQEFLSQEVIKEIKENISKKFDLLMSIEKETIYYDGLSIIETQMRKIRKNNKNCKIIVFIDDLDRCSPKKALEVLESIKVFLDMEGFVYVIGLSHTTLAKLISYSYNDVGVDGSDYLQKIIQIPLNLPKWDDTKLIDLIENNIAKSIDRKYYKLISDNSNILIKTVQNNPRQLKRFINNLIIAFESFSDTNNKKLSLVNLFVVQVLHKRYPKLVKIIEINNDCRDFFKKILKGYSRLMILRNTDKSWRIRERYKSDNELVPLFNELYNNPQPKLSHIRMLLRKLIPNELKKKELSFDLISSMSEISLDDWRLLRRYIPDLMEITDWSIYRKANEIVEDKIFENFPK</sequence>
<dbReference type="PANTHER" id="PTHR22674">
    <property type="entry name" value="NTPASE, KAP FAMILY P-LOOP DOMAIN-CONTAINING 1"/>
    <property type="match status" value="1"/>
</dbReference>
<evidence type="ECO:0000259" key="1">
    <source>
        <dbReference type="Pfam" id="PF07693"/>
    </source>
</evidence>
<gene>
    <name evidence="2" type="ORF">SU86_003270</name>
</gene>
<dbReference type="GeneID" id="24875410"/>
<accession>A0A3G1B627</accession>
<proteinExistence type="predicted"/>
<feature type="domain" description="KAP NTPase" evidence="1">
    <location>
        <begin position="20"/>
        <end position="308"/>
    </location>
</feature>
<dbReference type="AlphaFoldDB" id="A0A3G1B627"/>
<name>A0A3G1B627_9ARCH</name>
<dbReference type="SUPFAM" id="SSF52540">
    <property type="entry name" value="P-loop containing nucleoside triphosphate hydrolases"/>
    <property type="match status" value="1"/>
</dbReference>